<feature type="coiled-coil region" evidence="5">
    <location>
        <begin position="1032"/>
        <end position="1094"/>
    </location>
</feature>
<evidence type="ECO:0000256" key="4">
    <source>
        <dbReference type="PROSITE-ProRule" id="PRU01052"/>
    </source>
</evidence>
<feature type="coiled-coil region" evidence="5">
    <location>
        <begin position="910"/>
        <end position="979"/>
    </location>
</feature>
<dbReference type="Pfam" id="PF02263">
    <property type="entry name" value="GBP"/>
    <property type="match status" value="1"/>
</dbReference>
<feature type="domain" description="GB1/RHD3-type G" evidence="6">
    <location>
        <begin position="24"/>
        <end position="238"/>
    </location>
</feature>
<keyword evidence="1" id="KW-0547">Nucleotide-binding</keyword>
<dbReference type="SUPFAM" id="SSF52540">
    <property type="entry name" value="P-loop containing nucleoside triphosphate hydrolases"/>
    <property type="match status" value="1"/>
</dbReference>
<proteinExistence type="inferred from homology"/>
<evidence type="ECO:0000256" key="2">
    <source>
        <dbReference type="ARBA" id="ARBA00022801"/>
    </source>
</evidence>
<dbReference type="PANTHER" id="PTHR10751">
    <property type="entry name" value="GUANYLATE BINDING PROTEIN"/>
    <property type="match status" value="1"/>
</dbReference>
<keyword evidence="2" id="KW-0378">Hydrolase</keyword>
<evidence type="ECO:0000256" key="5">
    <source>
        <dbReference type="SAM" id="Coils"/>
    </source>
</evidence>
<evidence type="ECO:0000313" key="7">
    <source>
        <dbReference type="EMBL" id="NDV29043.1"/>
    </source>
</evidence>
<evidence type="ECO:0000256" key="1">
    <source>
        <dbReference type="ARBA" id="ARBA00022741"/>
    </source>
</evidence>
<dbReference type="InterPro" id="IPR015894">
    <property type="entry name" value="Guanylate-bd_N"/>
</dbReference>
<dbReference type="EMBL" id="GIBP01000074">
    <property type="protein sequence ID" value="NDV29043.1"/>
    <property type="molecule type" value="Transcribed_RNA"/>
</dbReference>
<evidence type="ECO:0000256" key="3">
    <source>
        <dbReference type="ARBA" id="ARBA00023134"/>
    </source>
</evidence>
<keyword evidence="3" id="KW-0342">GTP-binding</keyword>
<dbReference type="PROSITE" id="PS51715">
    <property type="entry name" value="G_GB1_RHD3"/>
    <property type="match status" value="1"/>
</dbReference>
<sequence length="1377" mass="156351">MKPSEDRTKFIIDEDALSKLKSIKGPVVIVSVVGTQRGGKSTLLNLLMARKTSGFGLGHYLDPQTTGFWIWARKHPRNEDITIVLMDTEGLDSPHIPQWYNWTLAALAVLVSSYFIYQSKGSIDSSATDRLAVILQVAEQISGSKSEDSDQPFFTWLIRDHQLSFKKEPKEEMLGFLDRNEKRQLQNSFVDYTCFPLPRPVETEAMLKEVERLEWEDLRAEFREEYVVLERQIFSKVSNVRKMLGQNLTGELIGSLLEKYVSALSEKGIITDLTQLPTQQQMISKLSGERAVKAALEEYHKVMQPLMEKLPLSEVELAQSNHTAMLKARKVFLKEIHATSDEVPKDVKEYFEDLNNKIALWSSQICFQNGECVEQRKLMSGFYYDILKKNAEISNYKCSNEIKNLYSKISNKMNDITKNYSTPSEFWEDVHSFKDSFSNSIEAVGPFKSILLNEFVSTKIAQDGQRVALALLEKRMSDKLEAQEEALKKKIGENTERATKCEANISANIANLEKLDQQTISKVAELNSRISESDRKFANFKEDNSTKLEKMGEDFLKKLDNSQNQLSGKVNEVNDQNMRRWEDLRNKITASEEDNIKKLERVSNSLLATEGELIRRITENDSNLSKKLSEVVSSSEAKIKALNEELSYKLTSQTSDLNEKILKSNQLTKEIDLKFTSKTEEMEKRNANDLKLLETAINKSIETKNVDIQSLFDKQFITVNERFTQQQTQVTELSTASDKKFAAVSAETDAKIKEVSTLLSDLAVKSASDTSEINKRLQLHSENLSGHNQRLDEVTVAIRGLSEETVNKIQQNAKELELKLSSNSALFEEKLVHSIERIDLLSTKTENQFKLLSIEVKESKEHLDQKLATTDLKMDKITTELRTDINTTHQNLTQLVQALQNTQESTAHQFLEFNEKMEKKEAHAKELEQSLFKINGELNISKESVSVQSNAILEQNKSLELLLKEHKANFDKLQNLQQQVTQHTNYETKINNLNLKQSDHDSNIAEIHKTIEKLTATISEAADTSGSVSGSVKELNEKLARFLNTLELTSLQTENNQQSLGLVSTNLGQLNEKLSKEEERYSALENALINLQNATSITFVNIESTFGQILQKIASDQAALEKIQEIVDEVVSKAKSNVDMQFVENTVMKSIAGMTQANNKYTDSAVEELKESIKKMIHNDLPKIKKEETPSTKNDNTSEFAARLGTYERDRERDKEKLGDLYSKIANILGNISSLQQSLEELQSARAKTTTGVFPKPEANTSEIQEIVEEQLTVQREQLVAALKTHVSQIEYNMRVEFNKSIEATVSLIHNLEKRIEGYGNASEGTGNIIGLEEKFRKTLVQMNNFKTSVEALWNYSSQLTSRMTMIEAEVDKFKIK</sequence>
<dbReference type="SUPFAM" id="SSF48340">
    <property type="entry name" value="Interferon-induced guanylate-binding protein 1 (GBP1), C-terminal domain"/>
    <property type="match status" value="1"/>
</dbReference>
<dbReference type="GO" id="GO:0005525">
    <property type="term" value="F:GTP binding"/>
    <property type="evidence" value="ECO:0007669"/>
    <property type="project" value="UniProtKB-KW"/>
</dbReference>
<evidence type="ECO:0000259" key="6">
    <source>
        <dbReference type="PROSITE" id="PS51715"/>
    </source>
</evidence>
<protein>
    <recommendedName>
        <fullName evidence="6">GB1/RHD3-type G domain-containing protein</fullName>
    </recommendedName>
</protein>
<accession>A0A6B2KW57</accession>
<organism evidence="7">
    <name type="scientific">Arcella intermedia</name>
    <dbReference type="NCBI Taxonomy" id="1963864"/>
    <lineage>
        <taxon>Eukaryota</taxon>
        <taxon>Amoebozoa</taxon>
        <taxon>Tubulinea</taxon>
        <taxon>Elardia</taxon>
        <taxon>Arcellinida</taxon>
        <taxon>Sphaerothecina</taxon>
        <taxon>Arcellidae</taxon>
        <taxon>Arcella</taxon>
    </lineage>
</organism>
<keyword evidence="5" id="KW-0175">Coiled coil</keyword>
<dbReference type="Gene3D" id="3.40.50.300">
    <property type="entry name" value="P-loop containing nucleotide triphosphate hydrolases"/>
    <property type="match status" value="1"/>
</dbReference>
<dbReference type="InterPro" id="IPR036543">
    <property type="entry name" value="Guanylate-bd_C_sf"/>
</dbReference>
<dbReference type="Gene3D" id="1.20.1000.10">
    <property type="entry name" value="Guanylate-binding protein, C-terminal domain"/>
    <property type="match status" value="1"/>
</dbReference>
<dbReference type="GO" id="GO:0003924">
    <property type="term" value="F:GTPase activity"/>
    <property type="evidence" value="ECO:0007669"/>
    <property type="project" value="InterPro"/>
</dbReference>
<comment type="similarity">
    <text evidence="4">Belongs to the TRAFAC class dynamin-like GTPase superfamily. GB1/RHD3 GTPase family.</text>
</comment>
<name>A0A6B2KW57_9EUKA</name>
<dbReference type="InterPro" id="IPR030386">
    <property type="entry name" value="G_GB1_RHD3_dom"/>
</dbReference>
<dbReference type="InterPro" id="IPR027417">
    <property type="entry name" value="P-loop_NTPase"/>
</dbReference>
<reference evidence="7" key="1">
    <citation type="journal article" date="2020" name="J. Eukaryot. Microbiol.">
        <title>De novo Sequencing, Assembly and Annotation of the Transcriptome for the Free-Living Testate Amoeba Arcella intermedia.</title>
        <authorList>
            <person name="Ribeiro G.M."/>
            <person name="Porfirio-Sousa A.L."/>
            <person name="Maurer-Alcala X.X."/>
            <person name="Katz L.A."/>
            <person name="Lahr D.J.G."/>
        </authorList>
    </citation>
    <scope>NUCLEOTIDE SEQUENCE</scope>
</reference>